<evidence type="ECO:0000313" key="1">
    <source>
        <dbReference type="EMBL" id="XRI72766.1"/>
    </source>
</evidence>
<name>A0ACD5HFR9_9PROT</name>
<sequence length="50" mass="5789">MEMEQEFAMIALVYQLEEAGYCFADVTDEELREAFMNNEDLRDLAVPRAA</sequence>
<reference evidence="1 2" key="1">
    <citation type="journal article" date="2021" name="ISME J.">
        <title>Genomic evolution of the class Acidithiobacillia: deep-branching Proteobacteria living in extreme acidic conditions.</title>
        <authorList>
            <person name="Moya-Beltran A."/>
            <person name="Beard S."/>
            <person name="Rojas-Villalobos C."/>
            <person name="Issotta F."/>
            <person name="Gallardo Y."/>
            <person name="Ulloa R."/>
            <person name="Giaveno A."/>
            <person name="Degli Esposti M."/>
            <person name="Johnson D.B."/>
            <person name="Quatrini R."/>
        </authorList>
    </citation>
    <scope>NUCLEOTIDE SEQUENCE [LARGE SCALE GENOMIC DNA]</scope>
    <source>
        <strain evidence="1 2">GG1-14</strain>
    </source>
</reference>
<dbReference type="EMBL" id="CP127526">
    <property type="protein sequence ID" value="XRI72766.1"/>
    <property type="molecule type" value="Genomic_DNA"/>
</dbReference>
<gene>
    <name evidence="1" type="ORF">HHS34_009955</name>
</gene>
<accession>A0ACD5HFR9</accession>
<proteinExistence type="predicted"/>
<dbReference type="Proteomes" id="UP001195965">
    <property type="component" value="Chromosome"/>
</dbReference>
<keyword evidence="2" id="KW-1185">Reference proteome</keyword>
<organism evidence="1 2">
    <name type="scientific">Acidithiobacillus montserratensis</name>
    <dbReference type="NCBI Taxonomy" id="2729135"/>
    <lineage>
        <taxon>Bacteria</taxon>
        <taxon>Pseudomonadati</taxon>
        <taxon>Pseudomonadota</taxon>
        <taxon>Acidithiobacillia</taxon>
        <taxon>Acidithiobacillales</taxon>
        <taxon>Acidithiobacillaceae</taxon>
        <taxon>Acidithiobacillus</taxon>
    </lineage>
</organism>
<protein>
    <submittedName>
        <fullName evidence="1">Uncharacterized protein</fullName>
    </submittedName>
</protein>
<evidence type="ECO:0000313" key="2">
    <source>
        <dbReference type="Proteomes" id="UP001195965"/>
    </source>
</evidence>